<dbReference type="AlphaFoldDB" id="A0A0Q3HY84"/>
<dbReference type="InterPro" id="IPR004113">
    <property type="entry name" value="FAD-bd_oxidored_4_C"/>
</dbReference>
<dbReference type="InterPro" id="IPR016164">
    <property type="entry name" value="FAD-linked_Oxase-like_C"/>
</dbReference>
<dbReference type="GO" id="GO:0016491">
    <property type="term" value="F:oxidoreductase activity"/>
    <property type="evidence" value="ECO:0007669"/>
    <property type="project" value="UniProtKB-KW"/>
</dbReference>
<dbReference type="Gene3D" id="3.30.70.2740">
    <property type="match status" value="1"/>
</dbReference>
<dbReference type="Gene3D" id="3.30.465.10">
    <property type="match status" value="1"/>
</dbReference>
<accession>A0A0Q3HY84</accession>
<sequence length="461" mass="48433">MTVPYDALAALTEVVGSGGLRSGDAIPVRNRKDASKTEEGLPALLVMPRTTGEVSAVLSICSRFSLPVVVQGGMTGLAGGAAPMAGEVALSLERLNGVEEIDPVNRTMTVLAGTPLAIVQEKAAEAGFLYGVDLGARGSCTIGGNVATNAGGVQVLRYGMTRRNVLGVEVVTADGRVISHLKKVVKNNAGYDWTQLFIGSEGTLGVVTRVLLALQPAVTGIQTALCAAGSIDKALAVLNRLEARLGGSLLAFEAMWPEYMKAATEQGGLPCPFSARPELTLVVEAAMGTAAAGEDAFAEALAELAEEGLLDDVLIAQSSRDRQRFWAYREANYEFYRALPPGIHFDVSIPLGAMETAVTLLRQRVAARSSAALPIVFGHLADSNLHLSVHAEAIDLSGFADIVYALVEEMQGSISAEHGVGVLKRPYLGMSRSDAELALMTSLKRTLDPGNILNRGRILPV</sequence>
<reference evidence="8 10" key="2">
    <citation type="submission" date="2017-02" db="EMBL/GenBank/DDBJ databases">
        <authorList>
            <person name="Peterson S.W."/>
        </authorList>
    </citation>
    <scope>NUCLEOTIDE SEQUENCE [LARGE SCALE GENOMIC DNA]</scope>
    <source>
        <strain evidence="8 10">DSM 9653</strain>
    </source>
</reference>
<dbReference type="Pfam" id="PF01565">
    <property type="entry name" value="FAD_binding_4"/>
    <property type="match status" value="1"/>
</dbReference>
<feature type="domain" description="FAD-binding PCMH-type" evidence="6">
    <location>
        <begin position="38"/>
        <end position="217"/>
    </location>
</feature>
<gene>
    <name evidence="7" type="ORF">ARD30_24870</name>
    <name evidence="8" type="ORF">SAMN05660750_04807</name>
</gene>
<dbReference type="InterPro" id="IPR016166">
    <property type="entry name" value="FAD-bd_PCMH"/>
</dbReference>
<dbReference type="OrthoDB" id="9809290at2"/>
<dbReference type="RefSeq" id="WP_055730895.1">
    <property type="nucleotide sequence ID" value="NZ_FUYX01000020.1"/>
</dbReference>
<dbReference type="PANTHER" id="PTHR43716">
    <property type="entry name" value="D-2-HYDROXYGLUTARATE DEHYDROGENASE, MITOCHONDRIAL"/>
    <property type="match status" value="1"/>
</dbReference>
<dbReference type="EMBL" id="FUYX01000020">
    <property type="protein sequence ID" value="SKC15000.1"/>
    <property type="molecule type" value="Genomic_DNA"/>
</dbReference>
<comment type="cofactor">
    <cofactor evidence="1">
        <name>FAD</name>
        <dbReference type="ChEBI" id="CHEBI:57692"/>
    </cofactor>
</comment>
<dbReference type="SUPFAM" id="SSF55103">
    <property type="entry name" value="FAD-linked oxidases, C-terminal domain"/>
    <property type="match status" value="1"/>
</dbReference>
<dbReference type="InterPro" id="IPR036318">
    <property type="entry name" value="FAD-bd_PCMH-like_sf"/>
</dbReference>
<evidence type="ECO:0000256" key="3">
    <source>
        <dbReference type="ARBA" id="ARBA00022630"/>
    </source>
</evidence>
<dbReference type="Proteomes" id="UP000051562">
    <property type="component" value="Unassembled WGS sequence"/>
</dbReference>
<protein>
    <submittedName>
        <fullName evidence="8">FAD/FMN-containing dehydrogenase</fullName>
    </submittedName>
</protein>
<evidence type="ECO:0000259" key="6">
    <source>
        <dbReference type="PROSITE" id="PS51387"/>
    </source>
</evidence>
<dbReference type="Gene3D" id="3.30.70.2190">
    <property type="match status" value="1"/>
</dbReference>
<dbReference type="Gene3D" id="1.10.45.10">
    <property type="entry name" value="Vanillyl-alcohol Oxidase, Chain A, domain 4"/>
    <property type="match status" value="1"/>
</dbReference>
<dbReference type="InterPro" id="IPR016169">
    <property type="entry name" value="FAD-bd_PCMH_sub2"/>
</dbReference>
<keyword evidence="5" id="KW-0560">Oxidoreductase</keyword>
<organism evidence="7 9">
    <name type="scientific">Bosea thiooxidans</name>
    <dbReference type="NCBI Taxonomy" id="53254"/>
    <lineage>
        <taxon>Bacteria</taxon>
        <taxon>Pseudomonadati</taxon>
        <taxon>Pseudomonadota</taxon>
        <taxon>Alphaproteobacteria</taxon>
        <taxon>Hyphomicrobiales</taxon>
        <taxon>Boseaceae</taxon>
        <taxon>Bosea</taxon>
    </lineage>
</organism>
<dbReference type="PROSITE" id="PS51387">
    <property type="entry name" value="FAD_PCMH"/>
    <property type="match status" value="1"/>
</dbReference>
<reference evidence="7 9" key="1">
    <citation type="submission" date="2015-10" db="EMBL/GenBank/DDBJ databases">
        <title>Draft genome of Bosea thiooxidans.</title>
        <authorList>
            <person name="Wang X."/>
        </authorList>
    </citation>
    <scope>NUCLEOTIDE SEQUENCE [LARGE SCALE GENOMIC DNA]</scope>
    <source>
        <strain evidence="7 9">CGMCC 9174</strain>
    </source>
</reference>
<dbReference type="FunFam" id="1.10.45.10:FF:000001">
    <property type="entry name" value="D-lactate dehydrogenase mitochondrial"/>
    <property type="match status" value="1"/>
</dbReference>
<dbReference type="PANTHER" id="PTHR43716:SF1">
    <property type="entry name" value="D-2-HYDROXYGLUTARATE DEHYDROGENASE, MITOCHONDRIAL"/>
    <property type="match status" value="1"/>
</dbReference>
<keyword evidence="3" id="KW-0285">Flavoprotein</keyword>
<comment type="similarity">
    <text evidence="2">Belongs to the FAD-binding oxidoreductase/transferase type 4 family.</text>
</comment>
<dbReference type="GO" id="GO:0022904">
    <property type="term" value="P:respiratory electron transport chain"/>
    <property type="evidence" value="ECO:0007669"/>
    <property type="project" value="TreeGrafter"/>
</dbReference>
<name>A0A0Q3HY84_9HYPH</name>
<dbReference type="InterPro" id="IPR016171">
    <property type="entry name" value="Vanillyl_alc_oxidase_C-sub2"/>
</dbReference>
<dbReference type="EMBL" id="LMAR01000093">
    <property type="protein sequence ID" value="KQK27759.1"/>
    <property type="molecule type" value="Genomic_DNA"/>
</dbReference>
<evidence type="ECO:0000256" key="5">
    <source>
        <dbReference type="ARBA" id="ARBA00023002"/>
    </source>
</evidence>
<evidence type="ECO:0000256" key="1">
    <source>
        <dbReference type="ARBA" id="ARBA00001974"/>
    </source>
</evidence>
<dbReference type="Pfam" id="PF02913">
    <property type="entry name" value="FAD-oxidase_C"/>
    <property type="match status" value="1"/>
</dbReference>
<dbReference type="STRING" id="53254.SAMN05660750_04807"/>
<dbReference type="Gene3D" id="3.30.43.10">
    <property type="entry name" value="Uridine Diphospho-n-acetylenolpyruvylglucosamine Reductase, domain 2"/>
    <property type="match status" value="1"/>
</dbReference>
<evidence type="ECO:0000256" key="4">
    <source>
        <dbReference type="ARBA" id="ARBA00022827"/>
    </source>
</evidence>
<dbReference type="InterPro" id="IPR016167">
    <property type="entry name" value="FAD-bd_PCMH_sub1"/>
</dbReference>
<evidence type="ECO:0000313" key="10">
    <source>
        <dbReference type="Proteomes" id="UP000190130"/>
    </source>
</evidence>
<keyword evidence="4" id="KW-0274">FAD</keyword>
<dbReference type="GO" id="GO:0071949">
    <property type="term" value="F:FAD binding"/>
    <property type="evidence" value="ECO:0007669"/>
    <property type="project" value="InterPro"/>
</dbReference>
<evidence type="ECO:0000313" key="9">
    <source>
        <dbReference type="Proteomes" id="UP000051562"/>
    </source>
</evidence>
<keyword evidence="9" id="KW-1185">Reference proteome</keyword>
<evidence type="ECO:0000256" key="2">
    <source>
        <dbReference type="ARBA" id="ARBA00008000"/>
    </source>
</evidence>
<proteinExistence type="inferred from homology"/>
<dbReference type="Proteomes" id="UP000190130">
    <property type="component" value="Unassembled WGS sequence"/>
</dbReference>
<dbReference type="InterPro" id="IPR051264">
    <property type="entry name" value="FAD-oxidored/transferase_4"/>
</dbReference>
<dbReference type="InterPro" id="IPR006094">
    <property type="entry name" value="Oxid_FAD_bind_N"/>
</dbReference>
<evidence type="ECO:0000313" key="7">
    <source>
        <dbReference type="EMBL" id="KQK27759.1"/>
    </source>
</evidence>
<evidence type="ECO:0000313" key="8">
    <source>
        <dbReference type="EMBL" id="SKC15000.1"/>
    </source>
</evidence>
<dbReference type="SUPFAM" id="SSF56176">
    <property type="entry name" value="FAD-binding/transporter-associated domain-like"/>
    <property type="match status" value="1"/>
</dbReference>